<name>A0A813M7R3_9BILA</name>
<evidence type="ECO:0000313" key="3">
    <source>
        <dbReference type="Proteomes" id="UP000663879"/>
    </source>
</evidence>
<sequence length="382" mass="42134">MDGKNSIKSPSNSSGVASGYNSSGTNFTSPNKATGDNYDLPINDSFKSDMIHDELLAQEILSQAGPANTYQRRNHSHDVGNIASNGYSGSATSINRQSSNFLVESVSGINQDADPIIITKPNSQNVVYKQQVNIRYLQPPTPPPPAPIIIREKQLSPPPRQPPIIIRQTAPQAPTPPPLTIRERAPTPPPVYEPQIIERAVPAPPPPPRQVIIERVPAPPAKPRPIIYEKWLPYKTTERPVIIQKIKQAPQQPSPKNVIIEYDTPKAVAVRQVIEEGIFRVDPATYEINDASHGEIRIVDRITDLPIENSRILSQLKLEASSKTYDRPDDFYAELINSTNGCQNFNDNVEYDTLTVTVPESLAEKLLSDARAAGALKPLTKF</sequence>
<accession>A0A813M7R3</accession>
<evidence type="ECO:0000256" key="1">
    <source>
        <dbReference type="SAM" id="MobiDB-lite"/>
    </source>
</evidence>
<keyword evidence="3" id="KW-1185">Reference proteome</keyword>
<protein>
    <submittedName>
        <fullName evidence="2">Uncharacterized protein</fullName>
    </submittedName>
</protein>
<feature type="region of interest" description="Disordered" evidence="1">
    <location>
        <begin position="1"/>
        <end position="38"/>
    </location>
</feature>
<comment type="caution">
    <text evidence="2">The sequence shown here is derived from an EMBL/GenBank/DDBJ whole genome shotgun (WGS) entry which is preliminary data.</text>
</comment>
<dbReference type="AlphaFoldDB" id="A0A813M7R3"/>
<gene>
    <name evidence="2" type="ORF">OXX778_LOCUS2066</name>
</gene>
<evidence type="ECO:0000313" key="2">
    <source>
        <dbReference type="EMBL" id="CAF0719722.1"/>
    </source>
</evidence>
<dbReference type="Proteomes" id="UP000663879">
    <property type="component" value="Unassembled WGS sequence"/>
</dbReference>
<reference evidence="2" key="1">
    <citation type="submission" date="2021-02" db="EMBL/GenBank/DDBJ databases">
        <authorList>
            <person name="Nowell W R."/>
        </authorList>
    </citation>
    <scope>NUCLEOTIDE SEQUENCE</scope>
    <source>
        <strain evidence="2">Ploen Becks lab</strain>
    </source>
</reference>
<feature type="compositionally biased region" description="Polar residues" evidence="1">
    <location>
        <begin position="1"/>
        <end position="34"/>
    </location>
</feature>
<proteinExistence type="predicted"/>
<dbReference type="EMBL" id="CAJNOC010000149">
    <property type="protein sequence ID" value="CAF0719722.1"/>
    <property type="molecule type" value="Genomic_DNA"/>
</dbReference>
<dbReference type="OrthoDB" id="10038512at2759"/>
<organism evidence="2 3">
    <name type="scientific">Brachionus calyciflorus</name>
    <dbReference type="NCBI Taxonomy" id="104777"/>
    <lineage>
        <taxon>Eukaryota</taxon>
        <taxon>Metazoa</taxon>
        <taxon>Spiralia</taxon>
        <taxon>Gnathifera</taxon>
        <taxon>Rotifera</taxon>
        <taxon>Eurotatoria</taxon>
        <taxon>Monogononta</taxon>
        <taxon>Pseudotrocha</taxon>
        <taxon>Ploima</taxon>
        <taxon>Brachionidae</taxon>
        <taxon>Brachionus</taxon>
    </lineage>
</organism>